<keyword evidence="3" id="KW-1185">Reference proteome</keyword>
<sequence>MKEKRLMWGGWGCVCEKERRHCDAWLAGNHMDIAFVLSIYTFHFLTPFFSSSLLFSLGIGFGFRVVEIADITHSQPRAAKRHLKAETQNLNELGGIHSRLLDASILHNL</sequence>
<feature type="transmembrane region" description="Helical" evidence="1">
    <location>
        <begin position="33"/>
        <end position="55"/>
    </location>
</feature>
<organism evidence="2 3">
    <name type="scientific">Sphenostylis stenocarpa</name>
    <dbReference type="NCBI Taxonomy" id="92480"/>
    <lineage>
        <taxon>Eukaryota</taxon>
        <taxon>Viridiplantae</taxon>
        <taxon>Streptophyta</taxon>
        <taxon>Embryophyta</taxon>
        <taxon>Tracheophyta</taxon>
        <taxon>Spermatophyta</taxon>
        <taxon>Magnoliopsida</taxon>
        <taxon>eudicotyledons</taxon>
        <taxon>Gunneridae</taxon>
        <taxon>Pentapetalae</taxon>
        <taxon>rosids</taxon>
        <taxon>fabids</taxon>
        <taxon>Fabales</taxon>
        <taxon>Fabaceae</taxon>
        <taxon>Papilionoideae</taxon>
        <taxon>50 kb inversion clade</taxon>
        <taxon>NPAAA clade</taxon>
        <taxon>indigoferoid/millettioid clade</taxon>
        <taxon>Phaseoleae</taxon>
        <taxon>Sphenostylis</taxon>
    </lineage>
</organism>
<dbReference type="AlphaFoldDB" id="A0AA86SRG0"/>
<reference evidence="2" key="1">
    <citation type="submission" date="2023-10" db="EMBL/GenBank/DDBJ databases">
        <authorList>
            <person name="Domelevo Entfellner J.-B."/>
        </authorList>
    </citation>
    <scope>NUCLEOTIDE SEQUENCE</scope>
</reference>
<dbReference type="Gramene" id="rna-AYBTSS11_LOCUS19087">
    <property type="protein sequence ID" value="CAJ1962142.1"/>
    <property type="gene ID" value="gene-AYBTSS11_LOCUS19087"/>
</dbReference>
<evidence type="ECO:0000313" key="3">
    <source>
        <dbReference type="Proteomes" id="UP001189624"/>
    </source>
</evidence>
<protein>
    <submittedName>
        <fullName evidence="2">Uncharacterized protein</fullName>
    </submittedName>
</protein>
<name>A0AA86SRG0_9FABA</name>
<dbReference type="EMBL" id="OY731403">
    <property type="protein sequence ID" value="CAJ1962142.1"/>
    <property type="molecule type" value="Genomic_DNA"/>
</dbReference>
<gene>
    <name evidence="2" type="ORF">AYBTSS11_LOCUS19087</name>
</gene>
<dbReference type="Proteomes" id="UP001189624">
    <property type="component" value="Chromosome 6"/>
</dbReference>
<evidence type="ECO:0000313" key="2">
    <source>
        <dbReference type="EMBL" id="CAJ1962142.1"/>
    </source>
</evidence>
<keyword evidence="1" id="KW-0812">Transmembrane</keyword>
<evidence type="ECO:0000256" key="1">
    <source>
        <dbReference type="SAM" id="Phobius"/>
    </source>
</evidence>
<proteinExistence type="predicted"/>
<keyword evidence="1" id="KW-0472">Membrane</keyword>
<keyword evidence="1" id="KW-1133">Transmembrane helix</keyword>
<accession>A0AA86SRG0</accession>